<evidence type="ECO:0008006" key="4">
    <source>
        <dbReference type="Google" id="ProtNLM"/>
    </source>
</evidence>
<gene>
    <name evidence="2" type="ORF">COX36_02970</name>
</gene>
<keyword evidence="1" id="KW-1133">Transmembrane helix</keyword>
<evidence type="ECO:0000256" key="1">
    <source>
        <dbReference type="SAM" id="Phobius"/>
    </source>
</evidence>
<evidence type="ECO:0000313" key="3">
    <source>
        <dbReference type="Proteomes" id="UP000230273"/>
    </source>
</evidence>
<sequence length="472" mass="55135">MTKKTRFFLFIIFVFLFFLIAPAVVLYSQGWRFDFQTKHFTKTGAFFFKVTPKTVQIYLNDKLTKKTDFLSGTAYIENLLPKNYKVTITKTDYFIWEKTLEIKEQKPTEAKNVVLIPAKVNFNLLAKGIEEFFPSSDGKKIILKKKTKEGWSLSLFDLNKNVQSLLIEKSGELLDLKTSEDFTKLILQISANEDVGYYILDLGKETNNLIPLDFLGKEIESISFNPQDNQKLFFISSQVKNNVGGENKTLAKKNSLYEANYSNKEIRGPLLSNIVSYEIFNNTFYYIEDTGILYKTGLSIDSKDRMNNEPFQIQNETEYKLIPVNSEIFLKEDSKLYSFNKEGKFFEKLFEPFKELKASQDLNKMVYFSDNEIWVLFLKETLEQPERKIGDRLFITRFSEKVGNVFWLTDYYLVFNAGDSIKIAEIDERDKIQIWNIVNFKDSKIFYNYKSDPRSLYILSNSNLYSSESLVP</sequence>
<protein>
    <recommendedName>
        <fullName evidence="4">PEGA domain-containing protein</fullName>
    </recommendedName>
</protein>
<evidence type="ECO:0000313" key="2">
    <source>
        <dbReference type="EMBL" id="PIP23490.1"/>
    </source>
</evidence>
<dbReference type="Proteomes" id="UP000230273">
    <property type="component" value="Unassembled WGS sequence"/>
</dbReference>
<dbReference type="EMBL" id="PCRP01000047">
    <property type="protein sequence ID" value="PIP23490.1"/>
    <property type="molecule type" value="Genomic_DNA"/>
</dbReference>
<dbReference type="AlphaFoldDB" id="A0A2G9YWA3"/>
<organism evidence="2 3">
    <name type="scientific">Candidatus Nealsonbacteria bacterium CG23_combo_of_CG06-09_8_20_14_all_38_19</name>
    <dbReference type="NCBI Taxonomy" id="1974721"/>
    <lineage>
        <taxon>Bacteria</taxon>
        <taxon>Candidatus Nealsoniibacteriota</taxon>
    </lineage>
</organism>
<name>A0A2G9YWA3_9BACT</name>
<dbReference type="SUPFAM" id="SSF82171">
    <property type="entry name" value="DPP6 N-terminal domain-like"/>
    <property type="match status" value="1"/>
</dbReference>
<comment type="caution">
    <text evidence="2">The sequence shown here is derived from an EMBL/GenBank/DDBJ whole genome shotgun (WGS) entry which is preliminary data.</text>
</comment>
<reference evidence="2 3" key="1">
    <citation type="submission" date="2017-09" db="EMBL/GenBank/DDBJ databases">
        <title>Depth-based differentiation of microbial function through sediment-hosted aquifers and enrichment of novel symbionts in the deep terrestrial subsurface.</title>
        <authorList>
            <person name="Probst A.J."/>
            <person name="Ladd B."/>
            <person name="Jarett J.K."/>
            <person name="Geller-Mcgrath D.E."/>
            <person name="Sieber C.M."/>
            <person name="Emerson J.B."/>
            <person name="Anantharaman K."/>
            <person name="Thomas B.C."/>
            <person name="Malmstrom R."/>
            <person name="Stieglmeier M."/>
            <person name="Klingl A."/>
            <person name="Woyke T."/>
            <person name="Ryan C.M."/>
            <person name="Banfield J.F."/>
        </authorList>
    </citation>
    <scope>NUCLEOTIDE SEQUENCE [LARGE SCALE GENOMIC DNA]</scope>
    <source>
        <strain evidence="2">CG23_combo_of_CG06-09_8_20_14_all_38_19</strain>
    </source>
</reference>
<keyword evidence="1" id="KW-0472">Membrane</keyword>
<keyword evidence="1" id="KW-0812">Transmembrane</keyword>
<proteinExistence type="predicted"/>
<accession>A0A2G9YWA3</accession>
<feature type="transmembrane region" description="Helical" evidence="1">
    <location>
        <begin position="7"/>
        <end position="27"/>
    </location>
</feature>